<dbReference type="PROSITE" id="PS01039">
    <property type="entry name" value="SBP_BACTERIAL_3"/>
    <property type="match status" value="1"/>
</dbReference>
<dbReference type="InterPro" id="IPR001638">
    <property type="entry name" value="Solute-binding_3/MltF_N"/>
</dbReference>
<dbReference type="SMART" id="SM00062">
    <property type="entry name" value="PBPb"/>
    <property type="match status" value="1"/>
</dbReference>
<dbReference type="Pfam" id="PF00497">
    <property type="entry name" value="SBP_bac_3"/>
    <property type="match status" value="1"/>
</dbReference>
<dbReference type="Gene3D" id="3.40.190.10">
    <property type="entry name" value="Periplasmic binding protein-like II"/>
    <property type="match status" value="2"/>
</dbReference>
<evidence type="ECO:0000256" key="4">
    <source>
        <dbReference type="RuleBase" id="RU003744"/>
    </source>
</evidence>
<keyword evidence="2" id="KW-0813">Transport</keyword>
<evidence type="ECO:0000256" key="1">
    <source>
        <dbReference type="ARBA" id="ARBA00010333"/>
    </source>
</evidence>
<organism evidence="7 8">
    <name type="scientific">Pseudomonas syringae pv. actinidiae</name>
    <dbReference type="NCBI Taxonomy" id="103796"/>
    <lineage>
        <taxon>Bacteria</taxon>
        <taxon>Pseudomonadati</taxon>
        <taxon>Pseudomonadota</taxon>
        <taxon>Gammaproteobacteria</taxon>
        <taxon>Pseudomonadales</taxon>
        <taxon>Pseudomonadaceae</taxon>
        <taxon>Pseudomonas</taxon>
        <taxon>Pseudomonas syringae</taxon>
    </lineage>
</organism>
<keyword evidence="3 5" id="KW-0732">Signal</keyword>
<evidence type="ECO:0000313" key="7">
    <source>
        <dbReference type="EMBL" id="GBH07983.1"/>
    </source>
</evidence>
<dbReference type="PANTHER" id="PTHR30085:SF7">
    <property type="entry name" value="AMINO-ACID ABC TRANSPORTER-BINDING PROTEIN YHDW-RELATED"/>
    <property type="match status" value="1"/>
</dbReference>
<evidence type="ECO:0000256" key="3">
    <source>
        <dbReference type="ARBA" id="ARBA00022729"/>
    </source>
</evidence>
<accession>A0A2V0Q5J9</accession>
<comment type="similarity">
    <text evidence="1 4">Belongs to the bacterial solute-binding protein 3 family.</text>
</comment>
<feature type="chain" id="PRO_5015919015" description="Solute-binding protein family 3/N-terminal domain-containing protein" evidence="5">
    <location>
        <begin position="25"/>
        <end position="343"/>
    </location>
</feature>
<evidence type="ECO:0000256" key="5">
    <source>
        <dbReference type="SAM" id="SignalP"/>
    </source>
</evidence>
<dbReference type="CDD" id="cd13692">
    <property type="entry name" value="PBP2_BztA"/>
    <property type="match status" value="1"/>
</dbReference>
<dbReference type="Proteomes" id="UP000247480">
    <property type="component" value="Unassembled WGS sequence"/>
</dbReference>
<feature type="domain" description="Solute-binding protein family 3/N-terminal" evidence="6">
    <location>
        <begin position="35"/>
        <end position="266"/>
    </location>
</feature>
<comment type="caution">
    <text evidence="7">The sequence shown here is derived from an EMBL/GenBank/DDBJ whole genome shotgun (WGS) entry which is preliminary data.</text>
</comment>
<reference evidence="7 8" key="1">
    <citation type="submission" date="2018-04" db="EMBL/GenBank/DDBJ databases">
        <title>Draft genome sequence of Pseudomonas syringae pv. actinidiae biovar 1 strains isolated from kiwifruit in Kagawa prefecture.</title>
        <authorList>
            <person name="Tabuchi M."/>
            <person name="Saito M."/>
            <person name="Fujiwara S."/>
            <person name="Sasa N."/>
            <person name="Akimitsu K."/>
            <person name="Gomi K."/>
            <person name="Konishi-Sugita S."/>
            <person name="Hamano K."/>
            <person name="Kataoka I."/>
        </authorList>
    </citation>
    <scope>NUCLEOTIDE SEQUENCE [LARGE SCALE GENOMIC DNA]</scope>
    <source>
        <strain evidence="7 8">MAFF212206</strain>
    </source>
</reference>
<sequence>MKFKKTLFASAMLVAGMISSTAFGSVFDTVKQRGVLNCGTDNGSPGFGYLNTKTGKMEGIDVDLCRAVAAAVLGDASKVNYVIVTDKSRFTAVQTNQVDVVFAHTTVTSARESAVGVDFLPTYFWDGTGMMVLSSSGIKSMNELEGATICTTQGSGTETDVSNLINGHGWKDNQVLTFENVERMFSALNSGRCNGMVTDKSALAAWRGNAAKPADYAILPEIMSKAPFGGFVVANDSKWRNLLRWTTYALFQAEESGITSANLSEKLKSNDPWTKKFLGVGNGFGKDFGLPDSFIATMVKEVGNYGEIYARNIGPDTPYALDRKGTPNAMQKDNGSIASPVWY</sequence>
<evidence type="ECO:0000259" key="6">
    <source>
        <dbReference type="SMART" id="SM00062"/>
    </source>
</evidence>
<proteinExistence type="inferred from homology"/>
<dbReference type="SUPFAM" id="SSF53850">
    <property type="entry name" value="Periplasmic binding protein-like II"/>
    <property type="match status" value="1"/>
</dbReference>
<protein>
    <recommendedName>
        <fullName evidence="6">Solute-binding protein family 3/N-terminal domain-containing protein</fullName>
    </recommendedName>
</protein>
<gene>
    <name evidence="7" type="ORF">KPSA1_01347</name>
</gene>
<dbReference type="InterPro" id="IPR051455">
    <property type="entry name" value="Bact_solute-bind_prot3"/>
</dbReference>
<dbReference type="RefSeq" id="WP_110459555.1">
    <property type="nucleotide sequence ID" value="NZ_AP019411.1"/>
</dbReference>
<dbReference type="InterPro" id="IPR018313">
    <property type="entry name" value="SBP_3_CS"/>
</dbReference>
<evidence type="ECO:0000313" key="8">
    <source>
        <dbReference type="Proteomes" id="UP000247480"/>
    </source>
</evidence>
<dbReference type="AlphaFoldDB" id="A0A2V0Q5J9"/>
<dbReference type="PANTHER" id="PTHR30085">
    <property type="entry name" value="AMINO ACID ABC TRANSPORTER PERMEASE"/>
    <property type="match status" value="1"/>
</dbReference>
<evidence type="ECO:0000256" key="2">
    <source>
        <dbReference type="ARBA" id="ARBA00022448"/>
    </source>
</evidence>
<dbReference type="EMBL" id="BGJZ01000065">
    <property type="protein sequence ID" value="GBH07983.1"/>
    <property type="molecule type" value="Genomic_DNA"/>
</dbReference>
<name>A0A2V0Q5J9_PSESF</name>
<dbReference type="GO" id="GO:0006865">
    <property type="term" value="P:amino acid transport"/>
    <property type="evidence" value="ECO:0007669"/>
    <property type="project" value="TreeGrafter"/>
</dbReference>
<feature type="signal peptide" evidence="5">
    <location>
        <begin position="1"/>
        <end position="24"/>
    </location>
</feature>